<organism evidence="3 4">
    <name type="scientific">bacterium (Candidatus Blackallbacteria) CG17_big_fil_post_rev_8_21_14_2_50_48_46</name>
    <dbReference type="NCBI Taxonomy" id="2014261"/>
    <lineage>
        <taxon>Bacteria</taxon>
        <taxon>Candidatus Blackallbacteria</taxon>
    </lineage>
</organism>
<proteinExistence type="predicted"/>
<dbReference type="InterPro" id="IPR052893">
    <property type="entry name" value="TCS_response_regulator"/>
</dbReference>
<dbReference type="InterPro" id="IPR011006">
    <property type="entry name" value="CheY-like_superfamily"/>
</dbReference>
<evidence type="ECO:0000259" key="2">
    <source>
        <dbReference type="PROSITE" id="PS50110"/>
    </source>
</evidence>
<accession>A0A2M7G6Z9</accession>
<dbReference type="EMBL" id="PFFQ01000019">
    <property type="protein sequence ID" value="PIW17829.1"/>
    <property type="molecule type" value="Genomic_DNA"/>
</dbReference>
<evidence type="ECO:0000256" key="1">
    <source>
        <dbReference type="PROSITE-ProRule" id="PRU00169"/>
    </source>
</evidence>
<dbReference type="SUPFAM" id="SSF52172">
    <property type="entry name" value="CheY-like"/>
    <property type="match status" value="1"/>
</dbReference>
<reference evidence="3 4" key="1">
    <citation type="submission" date="2017-09" db="EMBL/GenBank/DDBJ databases">
        <title>Depth-based differentiation of microbial function through sediment-hosted aquifers and enrichment of novel symbionts in the deep terrestrial subsurface.</title>
        <authorList>
            <person name="Probst A.J."/>
            <person name="Ladd B."/>
            <person name="Jarett J.K."/>
            <person name="Geller-Mcgrath D.E."/>
            <person name="Sieber C.M."/>
            <person name="Emerson J.B."/>
            <person name="Anantharaman K."/>
            <person name="Thomas B.C."/>
            <person name="Malmstrom R."/>
            <person name="Stieglmeier M."/>
            <person name="Klingl A."/>
            <person name="Woyke T."/>
            <person name="Ryan C.M."/>
            <person name="Banfield J.F."/>
        </authorList>
    </citation>
    <scope>NUCLEOTIDE SEQUENCE [LARGE SCALE GENOMIC DNA]</scope>
    <source>
        <strain evidence="3">CG17_big_fil_post_rev_8_21_14_2_50_48_46</strain>
    </source>
</reference>
<dbReference type="CDD" id="cd17557">
    <property type="entry name" value="REC_Rcp-like"/>
    <property type="match status" value="1"/>
</dbReference>
<dbReference type="PANTHER" id="PTHR44520">
    <property type="entry name" value="RESPONSE REGULATOR RCP1-RELATED"/>
    <property type="match status" value="1"/>
</dbReference>
<dbReference type="AlphaFoldDB" id="A0A2M7G6Z9"/>
<protein>
    <submittedName>
        <fullName evidence="3">Response regulator</fullName>
    </submittedName>
</protein>
<gene>
    <name evidence="3" type="ORF">COW36_07105</name>
</gene>
<feature type="modified residue" description="4-aspartylphosphate" evidence="1">
    <location>
        <position position="69"/>
    </location>
</feature>
<keyword evidence="1" id="KW-0597">Phosphoprotein</keyword>
<dbReference type="SMART" id="SM00448">
    <property type="entry name" value="REC"/>
    <property type="match status" value="1"/>
</dbReference>
<sequence>MPENTSSSSFHVLLVDDDEGDAFIIEDLLEEIESDIQLSRVSDGVEAMAFLQQAPPYQTAKVPDLILLDLNMPRMDGRQVLKAIRENQELCHLPVVILTTSDARFDINFTYLEGGNCYIIKPSGIHKLMNMLRNISHFWGQVAQLPNPAFGTSGSS</sequence>
<name>A0A2M7G6Z9_9BACT</name>
<feature type="domain" description="Response regulatory" evidence="2">
    <location>
        <begin position="11"/>
        <end position="136"/>
    </location>
</feature>
<dbReference type="GO" id="GO:0000160">
    <property type="term" value="P:phosphorelay signal transduction system"/>
    <property type="evidence" value="ECO:0007669"/>
    <property type="project" value="InterPro"/>
</dbReference>
<comment type="caution">
    <text evidence="3">The sequence shown here is derived from an EMBL/GenBank/DDBJ whole genome shotgun (WGS) entry which is preliminary data.</text>
</comment>
<evidence type="ECO:0000313" key="4">
    <source>
        <dbReference type="Proteomes" id="UP000231019"/>
    </source>
</evidence>
<dbReference type="PANTHER" id="PTHR44520:SF2">
    <property type="entry name" value="RESPONSE REGULATOR RCP1"/>
    <property type="match status" value="1"/>
</dbReference>
<dbReference type="InterPro" id="IPR001789">
    <property type="entry name" value="Sig_transdc_resp-reg_receiver"/>
</dbReference>
<dbReference type="PROSITE" id="PS50110">
    <property type="entry name" value="RESPONSE_REGULATORY"/>
    <property type="match status" value="1"/>
</dbReference>
<dbReference type="Pfam" id="PF00072">
    <property type="entry name" value="Response_reg"/>
    <property type="match status" value="1"/>
</dbReference>
<dbReference type="Gene3D" id="3.40.50.2300">
    <property type="match status" value="1"/>
</dbReference>
<dbReference type="Proteomes" id="UP000231019">
    <property type="component" value="Unassembled WGS sequence"/>
</dbReference>
<evidence type="ECO:0000313" key="3">
    <source>
        <dbReference type="EMBL" id="PIW17829.1"/>
    </source>
</evidence>